<dbReference type="InterPro" id="IPR025751">
    <property type="entry name" value="RsbRD_N_dom"/>
</dbReference>
<evidence type="ECO:0000313" key="3">
    <source>
        <dbReference type="Proteomes" id="UP001058860"/>
    </source>
</evidence>
<sequence length="252" mass="26582">MGGIGESRAVQGIPLESMLRVYRITIDEVFAVLWEASEQGLMRQDRVIALTRDVWRYADQLMDVAVAAYRQRELEQAVADSAQRAALVHRLLLSSGGTTSASALGAQLDPRASYVALRARSPRGDDRALLLDLQMPGVLEGAAVVPYETDVAGFATRRPAVAPGEGVIVGVGPAGPLSALPRSFAVATRIVETAAAFGRTGVLTLEALAPEAIARSEDVLGEALVERCITAVGPDTAAGRRAALHRPGVPRP</sequence>
<proteinExistence type="predicted"/>
<dbReference type="RefSeq" id="WP_353862671.1">
    <property type="nucleotide sequence ID" value="NZ_CP088295.1"/>
</dbReference>
<gene>
    <name evidence="2" type="ORF">LRS13_15605</name>
</gene>
<dbReference type="Proteomes" id="UP001058860">
    <property type="component" value="Chromosome"/>
</dbReference>
<keyword evidence="3" id="KW-1185">Reference proteome</keyword>
<reference evidence="3" key="1">
    <citation type="submission" date="2021-11" db="EMBL/GenBank/DDBJ databases">
        <title>Cultivation dependent microbiological survey of springs from the worlds oldest radium mine currently devoted to the extraction of radon-saturated water.</title>
        <authorList>
            <person name="Kapinusova G."/>
            <person name="Smrhova T."/>
            <person name="Strejcek M."/>
            <person name="Suman J."/>
            <person name="Jani K."/>
            <person name="Pajer P."/>
            <person name="Uhlik O."/>
        </authorList>
    </citation>
    <scope>NUCLEOTIDE SEQUENCE [LARGE SCALE GENOMIC DNA]</scope>
    <source>
        <strain evidence="3">J379</strain>
    </source>
</reference>
<accession>A0ABY5PBZ5</accession>
<dbReference type="EMBL" id="CP088295">
    <property type="protein sequence ID" value="UUY02138.1"/>
    <property type="molecule type" value="Genomic_DNA"/>
</dbReference>
<protein>
    <recommendedName>
        <fullName evidence="1">RsbT co-antagonist protein RsbRD N-terminal domain-containing protein</fullName>
    </recommendedName>
</protein>
<evidence type="ECO:0000259" key="1">
    <source>
        <dbReference type="Pfam" id="PF14361"/>
    </source>
</evidence>
<dbReference type="Pfam" id="PF14361">
    <property type="entry name" value="RsbRD_N"/>
    <property type="match status" value="1"/>
</dbReference>
<feature type="domain" description="RsbT co-antagonist protein RsbRD N-terminal" evidence="1">
    <location>
        <begin position="4"/>
        <end position="84"/>
    </location>
</feature>
<name>A0ABY5PBZ5_9ACTN</name>
<evidence type="ECO:0000313" key="2">
    <source>
        <dbReference type="EMBL" id="UUY02138.1"/>
    </source>
</evidence>
<organism evidence="2 3">
    <name type="scientific">Svornostia abyssi</name>
    <dbReference type="NCBI Taxonomy" id="2898438"/>
    <lineage>
        <taxon>Bacteria</taxon>
        <taxon>Bacillati</taxon>
        <taxon>Actinomycetota</taxon>
        <taxon>Thermoleophilia</taxon>
        <taxon>Solirubrobacterales</taxon>
        <taxon>Baekduiaceae</taxon>
        <taxon>Svornostia</taxon>
    </lineage>
</organism>